<dbReference type="Gene3D" id="3.40.30.10">
    <property type="entry name" value="Glutaredoxin"/>
    <property type="match status" value="1"/>
</dbReference>
<keyword evidence="2" id="KW-0676">Redox-active center</keyword>
<evidence type="ECO:0000256" key="2">
    <source>
        <dbReference type="ARBA" id="ARBA00023284"/>
    </source>
</evidence>
<dbReference type="CDD" id="cd02947">
    <property type="entry name" value="TRX_family"/>
    <property type="match status" value="1"/>
</dbReference>
<dbReference type="Proteomes" id="UP000830835">
    <property type="component" value="Unassembled WGS sequence"/>
</dbReference>
<organism evidence="4 5">
    <name type="scientific">Thermostichus vulcanus str. 'Rupite'</name>
    <dbReference type="NCBI Taxonomy" id="2813851"/>
    <lineage>
        <taxon>Bacteria</taxon>
        <taxon>Bacillati</taxon>
        <taxon>Cyanobacteriota</taxon>
        <taxon>Cyanophyceae</taxon>
        <taxon>Thermostichales</taxon>
        <taxon>Thermostichaceae</taxon>
        <taxon>Thermostichus</taxon>
    </lineage>
</organism>
<keyword evidence="5" id="KW-1185">Reference proteome</keyword>
<gene>
    <name evidence="4" type="ORF">JX360_12095</name>
</gene>
<evidence type="ECO:0000259" key="3">
    <source>
        <dbReference type="PROSITE" id="PS51352"/>
    </source>
</evidence>
<evidence type="ECO:0000313" key="5">
    <source>
        <dbReference type="Proteomes" id="UP000830835"/>
    </source>
</evidence>
<evidence type="ECO:0000313" key="4">
    <source>
        <dbReference type="EMBL" id="MCJ2543638.1"/>
    </source>
</evidence>
<accession>A0ABT0CCX3</accession>
<dbReference type="EMBL" id="JAFIRA010000033">
    <property type="protein sequence ID" value="MCJ2543638.1"/>
    <property type="molecule type" value="Genomic_DNA"/>
</dbReference>
<dbReference type="InterPro" id="IPR036249">
    <property type="entry name" value="Thioredoxin-like_sf"/>
</dbReference>
<dbReference type="PROSITE" id="PS51352">
    <property type="entry name" value="THIOREDOXIN_2"/>
    <property type="match status" value="1"/>
</dbReference>
<dbReference type="PANTHER" id="PTHR45663">
    <property type="entry name" value="GEO12009P1"/>
    <property type="match status" value="1"/>
</dbReference>
<dbReference type="InterPro" id="IPR013766">
    <property type="entry name" value="Thioredoxin_domain"/>
</dbReference>
<comment type="caution">
    <text evidence="4">The sequence shown here is derived from an EMBL/GenBank/DDBJ whole genome shotgun (WGS) entry which is preliminary data.</text>
</comment>
<proteinExistence type="inferred from homology"/>
<evidence type="ECO:0000256" key="1">
    <source>
        <dbReference type="ARBA" id="ARBA00008987"/>
    </source>
</evidence>
<dbReference type="PRINTS" id="PR00421">
    <property type="entry name" value="THIOREDOXIN"/>
</dbReference>
<dbReference type="Pfam" id="PF00085">
    <property type="entry name" value="Thioredoxin"/>
    <property type="match status" value="1"/>
</dbReference>
<reference evidence="4" key="1">
    <citation type="submission" date="2021-02" db="EMBL/GenBank/DDBJ databases">
        <title>The CRISPR/cas machinery reduction and long-range gene transfer in the hot spring cyanobacterium Synechococcus.</title>
        <authorList>
            <person name="Dvorak P."/>
            <person name="Jahodarova E."/>
            <person name="Hasler P."/>
            <person name="Poulickova A."/>
        </authorList>
    </citation>
    <scope>NUCLEOTIDE SEQUENCE</scope>
    <source>
        <strain evidence="4">Rupite</strain>
    </source>
</reference>
<name>A0ABT0CCX3_THEVL</name>
<protein>
    <submittedName>
        <fullName evidence="4">Thioredoxin</fullName>
    </submittedName>
</protein>
<feature type="domain" description="Thioredoxin" evidence="3">
    <location>
        <begin position="7"/>
        <end position="117"/>
    </location>
</feature>
<sequence length="128" mass="14664">MIPKNFFSLGVAILQVALDTFNQELLTGAGLVLVDFGAPWCGLCRFIQPITDRLSAEWEGAVKVVRVNVDENFLLSRRYQVRSLPTLILFEKGQEVQRLEYFASRDEVLRRCEQLFFTHLRCLSTGSH</sequence>
<comment type="similarity">
    <text evidence="1">Belongs to the thioredoxin family.</text>
</comment>
<dbReference type="SUPFAM" id="SSF52833">
    <property type="entry name" value="Thioredoxin-like"/>
    <property type="match status" value="1"/>
</dbReference>
<dbReference type="PANTHER" id="PTHR45663:SF11">
    <property type="entry name" value="GEO12009P1"/>
    <property type="match status" value="1"/>
</dbReference>